<evidence type="ECO:0000313" key="3">
    <source>
        <dbReference type="EMBL" id="SCV05912.1"/>
    </source>
</evidence>
<dbReference type="AlphaFoldDB" id="A0A1G4KN57"/>
<sequence>MFSLAKLSNSPAQPVYFDIRLKSPYKNVVLIHGTPLEAPPIPISGHLVFSIPESISVKKISLKLVGTFKLEFLQVGQHKNSSLASVVKERRTIFECVWDNLLVSSEGLITIGGPGSSATGSSDATQDTASSALSSTSLNNLWKPIKKSNSSISHSLPTNGASCTPYDGIDASPGQSFVIREGNYELPFKVSLPPYTSETIEGLQAGSVLYKFEAHMERGSFKNSFTKHKYLRIFRTLSPNNLAVGEEMSVGKSWPDRLQYEISIPSRAIPIGGVTPVTVNLYPFQKGYRLSKIDANLIQYYAFKDQSGQLYDDESVVLHQGITTFDNLPGCDTSRDNLITDKVELNSSLKFPQNLKQVTQDCDIGGDAIRVRHKLSIKIFLKRKIGTEDKSTEVKANIPVFLYVSPHVPLEGRLVLLDNAGKIHFRSGDGVRLFEKQQHNTQSAINSSISLNNLQRLEDGSLAVSYFPQEDTEAPPTYAKHMYDQLYSGNDDSTNQAADLLRSGASTPDGTHPLMRATTESHLMLEDLVEPMQDLSLEKLNCLPSYDQVGDDAEDEAALPVSELTPSYDNTGSALPSGHVSPQPISVTGRRPGHVFHGGLAHFVRSHSRNQDSPSVSGPSSGVAPGSTSGSASRLLHETSPLH</sequence>
<feature type="region of interest" description="Disordered" evidence="1">
    <location>
        <begin position="563"/>
        <end position="583"/>
    </location>
</feature>
<gene>
    <name evidence="3" type="ORF">LANO_0H17920G</name>
</gene>
<dbReference type="PANTHER" id="PTHR11188">
    <property type="entry name" value="ARRESTIN DOMAIN CONTAINING PROTEIN"/>
    <property type="match status" value="1"/>
</dbReference>
<dbReference type="SMART" id="SM01017">
    <property type="entry name" value="Arrestin_C"/>
    <property type="match status" value="1"/>
</dbReference>
<name>A0A1G4KN57_9SACH</name>
<dbReference type="OrthoDB" id="2333384at2759"/>
<dbReference type="InterPro" id="IPR011022">
    <property type="entry name" value="Arrestin_C-like"/>
</dbReference>
<protein>
    <submittedName>
        <fullName evidence="3">LANO_0H17920g1_1</fullName>
    </submittedName>
</protein>
<reference evidence="4" key="1">
    <citation type="submission" date="2016-03" db="EMBL/GenBank/DDBJ databases">
        <authorList>
            <person name="Devillers Hugo."/>
        </authorList>
    </citation>
    <scope>NUCLEOTIDE SEQUENCE [LARGE SCALE GENOMIC DNA]</scope>
</reference>
<dbReference type="Gene3D" id="2.60.40.640">
    <property type="match status" value="1"/>
</dbReference>
<feature type="domain" description="Arrestin C-terminal-like" evidence="2">
    <location>
        <begin position="254"/>
        <end position="407"/>
    </location>
</feature>
<accession>A0A1G4KN57</accession>
<dbReference type="InterPro" id="IPR050357">
    <property type="entry name" value="Arrestin_domain-protein"/>
</dbReference>
<dbReference type="Pfam" id="PF02752">
    <property type="entry name" value="Arrestin_C"/>
    <property type="match status" value="1"/>
</dbReference>
<dbReference type="GO" id="GO:0005886">
    <property type="term" value="C:plasma membrane"/>
    <property type="evidence" value="ECO:0007669"/>
    <property type="project" value="TreeGrafter"/>
</dbReference>
<dbReference type="GO" id="GO:0031625">
    <property type="term" value="F:ubiquitin protein ligase binding"/>
    <property type="evidence" value="ECO:0007669"/>
    <property type="project" value="TreeGrafter"/>
</dbReference>
<dbReference type="Proteomes" id="UP000189911">
    <property type="component" value="Chromosome H"/>
</dbReference>
<feature type="compositionally biased region" description="Polar residues" evidence="1">
    <location>
        <begin position="564"/>
        <end position="574"/>
    </location>
</feature>
<dbReference type="GO" id="GO:0070086">
    <property type="term" value="P:ubiquitin-dependent endocytosis"/>
    <property type="evidence" value="ECO:0007669"/>
    <property type="project" value="TreeGrafter"/>
</dbReference>
<evidence type="ECO:0000256" key="1">
    <source>
        <dbReference type="SAM" id="MobiDB-lite"/>
    </source>
</evidence>
<keyword evidence="4" id="KW-1185">Reference proteome</keyword>
<evidence type="ECO:0000259" key="2">
    <source>
        <dbReference type="SMART" id="SM01017"/>
    </source>
</evidence>
<dbReference type="PANTHER" id="PTHR11188:SF62">
    <property type="entry name" value="ARRESTIN-RELATED TRAFFICKING ADAPTER 5"/>
    <property type="match status" value="1"/>
</dbReference>
<proteinExistence type="predicted"/>
<evidence type="ECO:0000313" key="4">
    <source>
        <dbReference type="Proteomes" id="UP000189911"/>
    </source>
</evidence>
<feature type="compositionally biased region" description="Low complexity" evidence="1">
    <location>
        <begin position="613"/>
        <end position="633"/>
    </location>
</feature>
<feature type="region of interest" description="Disordered" evidence="1">
    <location>
        <begin position="606"/>
        <end position="643"/>
    </location>
</feature>
<dbReference type="GO" id="GO:0005829">
    <property type="term" value="C:cytosol"/>
    <property type="evidence" value="ECO:0007669"/>
    <property type="project" value="TreeGrafter"/>
</dbReference>
<dbReference type="InterPro" id="IPR014752">
    <property type="entry name" value="Arrestin-like_C"/>
</dbReference>
<dbReference type="GO" id="GO:0030674">
    <property type="term" value="F:protein-macromolecule adaptor activity"/>
    <property type="evidence" value="ECO:0007669"/>
    <property type="project" value="TreeGrafter"/>
</dbReference>
<dbReference type="EMBL" id="LT598447">
    <property type="protein sequence ID" value="SCV05912.1"/>
    <property type="molecule type" value="Genomic_DNA"/>
</dbReference>
<organism evidence="3 4">
    <name type="scientific">Lachancea nothofagi CBS 11611</name>
    <dbReference type="NCBI Taxonomy" id="1266666"/>
    <lineage>
        <taxon>Eukaryota</taxon>
        <taxon>Fungi</taxon>
        <taxon>Dikarya</taxon>
        <taxon>Ascomycota</taxon>
        <taxon>Saccharomycotina</taxon>
        <taxon>Saccharomycetes</taxon>
        <taxon>Saccharomycetales</taxon>
        <taxon>Saccharomycetaceae</taxon>
        <taxon>Lachancea</taxon>
    </lineage>
</organism>